<dbReference type="AlphaFoldDB" id="A0A8J3RL52"/>
<sequence length="182" mass="21208">MTRDLIVYRSTHPHVLSAWHGVRKRSEEISQKRRALLDSWGFEGRPSLVTDQRILGVEHLPEHGPIPEGWKLDRVTENAIVPDRRRRVGREIHRQLSELNMPDPRTALTGGMPSMAWDIETNAHYWPGVRLMAGALYVRWRCDPEAIEQRDQINPEVWERVPLSEFYRIVEAETAKEAFNRG</sequence>
<dbReference type="Proteomes" id="UP000616724">
    <property type="component" value="Unassembled WGS sequence"/>
</dbReference>
<proteinExistence type="predicted"/>
<accession>A0A8J3RL52</accession>
<dbReference type="EMBL" id="BOOH01000019">
    <property type="protein sequence ID" value="GIH76161.1"/>
    <property type="molecule type" value="Genomic_DNA"/>
</dbReference>
<name>A0A8J3RL52_9ACTN</name>
<dbReference type="RefSeq" id="WP_203890773.1">
    <property type="nucleotide sequence ID" value="NZ_BOOH01000019.1"/>
</dbReference>
<evidence type="ECO:0000313" key="2">
    <source>
        <dbReference type="Proteomes" id="UP000616724"/>
    </source>
</evidence>
<organism evidence="1 2">
    <name type="scientific">Planobispora longispora</name>
    <dbReference type="NCBI Taxonomy" id="28887"/>
    <lineage>
        <taxon>Bacteria</taxon>
        <taxon>Bacillati</taxon>
        <taxon>Actinomycetota</taxon>
        <taxon>Actinomycetes</taxon>
        <taxon>Streptosporangiales</taxon>
        <taxon>Streptosporangiaceae</taxon>
        <taxon>Planobispora</taxon>
    </lineage>
</organism>
<reference evidence="1 2" key="1">
    <citation type="submission" date="2021-01" db="EMBL/GenBank/DDBJ databases">
        <title>Whole genome shotgun sequence of Planobispora longispora NBRC 13918.</title>
        <authorList>
            <person name="Komaki H."/>
            <person name="Tamura T."/>
        </authorList>
    </citation>
    <scope>NUCLEOTIDE SEQUENCE [LARGE SCALE GENOMIC DNA]</scope>
    <source>
        <strain evidence="1 2">NBRC 13918</strain>
    </source>
</reference>
<keyword evidence="2" id="KW-1185">Reference proteome</keyword>
<evidence type="ECO:0000313" key="1">
    <source>
        <dbReference type="EMBL" id="GIH76161.1"/>
    </source>
</evidence>
<gene>
    <name evidence="1" type="ORF">Plo01_25900</name>
</gene>
<protein>
    <submittedName>
        <fullName evidence="1">Uncharacterized protein</fullName>
    </submittedName>
</protein>
<comment type="caution">
    <text evidence="1">The sequence shown here is derived from an EMBL/GenBank/DDBJ whole genome shotgun (WGS) entry which is preliminary data.</text>
</comment>